<reference evidence="5 6" key="1">
    <citation type="journal article" date="2016" name="Nat. Commun.">
        <title>Thousands of microbial genomes shed light on interconnected biogeochemical processes in an aquifer system.</title>
        <authorList>
            <person name="Anantharaman K."/>
            <person name="Brown C.T."/>
            <person name="Hug L.A."/>
            <person name="Sharon I."/>
            <person name="Castelle C.J."/>
            <person name="Probst A.J."/>
            <person name="Thomas B.C."/>
            <person name="Singh A."/>
            <person name="Wilkins M.J."/>
            <person name="Karaoz U."/>
            <person name="Brodie E.L."/>
            <person name="Williams K.H."/>
            <person name="Hubbard S.S."/>
            <person name="Banfield J.F."/>
        </authorList>
    </citation>
    <scope>NUCLEOTIDE SEQUENCE [LARGE SCALE GENOMIC DNA]</scope>
</reference>
<dbReference type="GO" id="GO:0004643">
    <property type="term" value="F:phosphoribosylaminoimidazolecarboxamide formyltransferase activity"/>
    <property type="evidence" value="ECO:0007669"/>
    <property type="project" value="InterPro"/>
</dbReference>
<dbReference type="Proteomes" id="UP000178249">
    <property type="component" value="Unassembled WGS sequence"/>
</dbReference>
<evidence type="ECO:0000313" key="5">
    <source>
        <dbReference type="EMBL" id="OGG44000.1"/>
    </source>
</evidence>
<organism evidence="5 6">
    <name type="scientific">Candidatus Kaiserbacteria bacterium RIFCSPHIGHO2_01_FULL_48_10</name>
    <dbReference type="NCBI Taxonomy" id="1798476"/>
    <lineage>
        <taxon>Bacteria</taxon>
        <taxon>Candidatus Kaiseribacteriota</taxon>
    </lineage>
</organism>
<dbReference type="PANTHER" id="PTHR11692:SF0">
    <property type="entry name" value="BIFUNCTIONAL PURINE BIOSYNTHESIS PROTEIN ATIC"/>
    <property type="match status" value="1"/>
</dbReference>
<keyword evidence="3" id="KW-0378">Hydrolase</keyword>
<gene>
    <name evidence="5" type="ORF">A2841_03780</name>
</gene>
<evidence type="ECO:0000256" key="3">
    <source>
        <dbReference type="ARBA" id="ARBA00022801"/>
    </source>
</evidence>
<dbReference type="Pfam" id="PF01808">
    <property type="entry name" value="AICARFT_IMPCHas"/>
    <property type="match status" value="1"/>
</dbReference>
<dbReference type="InterPro" id="IPR016193">
    <property type="entry name" value="Cytidine_deaminase-like"/>
</dbReference>
<protein>
    <recommendedName>
        <fullName evidence="7">IMP cyclohydrolase</fullName>
    </recommendedName>
</protein>
<dbReference type="FunFam" id="3.40.140.20:FF:000001">
    <property type="entry name" value="Bifunctional purine biosynthesis protein PurH"/>
    <property type="match status" value="1"/>
</dbReference>
<comment type="caution">
    <text evidence="5">The sequence shown here is derived from an EMBL/GenBank/DDBJ whole genome shotgun (WGS) entry which is preliminary data.</text>
</comment>
<dbReference type="GO" id="GO:0005829">
    <property type="term" value="C:cytosol"/>
    <property type="evidence" value="ECO:0007669"/>
    <property type="project" value="TreeGrafter"/>
</dbReference>
<dbReference type="InterPro" id="IPR024051">
    <property type="entry name" value="AICAR_Tfase_dup_dom_sf"/>
</dbReference>
<dbReference type="AlphaFoldDB" id="A0A1F6C495"/>
<dbReference type="InterPro" id="IPR002695">
    <property type="entry name" value="PurH-like"/>
</dbReference>
<evidence type="ECO:0000256" key="2">
    <source>
        <dbReference type="ARBA" id="ARBA00022755"/>
    </source>
</evidence>
<proteinExistence type="predicted"/>
<evidence type="ECO:0000256" key="1">
    <source>
        <dbReference type="ARBA" id="ARBA00022679"/>
    </source>
</evidence>
<evidence type="ECO:0008006" key="7">
    <source>
        <dbReference type="Google" id="ProtNLM"/>
    </source>
</evidence>
<keyword evidence="2" id="KW-0658">Purine biosynthesis</keyword>
<keyword evidence="1" id="KW-0808">Transferase</keyword>
<dbReference type="GO" id="GO:0006189">
    <property type="term" value="P:'de novo' IMP biosynthetic process"/>
    <property type="evidence" value="ECO:0007669"/>
    <property type="project" value="TreeGrafter"/>
</dbReference>
<dbReference type="EMBL" id="MFKP01000025">
    <property type="protein sequence ID" value="OGG44000.1"/>
    <property type="molecule type" value="Genomic_DNA"/>
</dbReference>
<dbReference type="PANTHER" id="PTHR11692">
    <property type="entry name" value="BIFUNCTIONAL PURINE BIOSYNTHESIS PROTEIN PURH"/>
    <property type="match status" value="1"/>
</dbReference>
<evidence type="ECO:0000313" key="6">
    <source>
        <dbReference type="Proteomes" id="UP000178249"/>
    </source>
</evidence>
<dbReference type="GO" id="GO:0003937">
    <property type="term" value="F:IMP cyclohydrolase activity"/>
    <property type="evidence" value="ECO:0007669"/>
    <property type="project" value="InterPro"/>
</dbReference>
<sequence>MNFHLTFGNGKKLRYGENPHQEGWFYETDDAADDPLAIQKFEVVQGKELSYNNYLDMDGALYTLSHIGSEKPACVIVKHTNPCGAARTEAIEEAYHAAWYEGDPLAAFGGVIVVNRKVSAELAEKMIENFFEILMAPFVSDDAKTVFAKKPNIRILTNPALEKPVFPQTLHMHKIRGGMLVQTPDSASLAAHTLKTVTARAPTEAEIRDLLFAWAVCRATKSNTVVAVKNETLIASGAGQQDRKRCAELCVSKGGERVRGAVAASDAFFPFRDGLDVLAKAGITAVIQPGGSIKDTEVIAAADEANITMVFTGIRAFRH</sequence>
<evidence type="ECO:0000256" key="4">
    <source>
        <dbReference type="ARBA" id="ARBA00023268"/>
    </source>
</evidence>
<keyword evidence="4" id="KW-0511">Multifunctional enzyme</keyword>
<name>A0A1F6C495_9BACT</name>
<accession>A0A1F6C495</accession>
<dbReference type="Gene3D" id="3.40.140.20">
    <property type="match status" value="2"/>
</dbReference>
<dbReference type="SMART" id="SM00798">
    <property type="entry name" value="AICARFT_IMPCHas"/>
    <property type="match status" value="1"/>
</dbReference>
<dbReference type="SUPFAM" id="SSF53927">
    <property type="entry name" value="Cytidine deaminase-like"/>
    <property type="match status" value="1"/>
</dbReference>